<comment type="caution">
    <text evidence="8">The sequence shown here is derived from an EMBL/GenBank/DDBJ whole genome shotgun (WGS) entry which is preliminary data.</text>
</comment>
<name>A0ABQ2NBT3_9ACTN</name>
<keyword evidence="4 6" id="KW-1133">Transmembrane helix</keyword>
<gene>
    <name evidence="8" type="ORF">GCM10011584_23190</name>
</gene>
<organism evidence="8 9">
    <name type="scientific">Nocardioides phosphati</name>
    <dbReference type="NCBI Taxonomy" id="1867775"/>
    <lineage>
        <taxon>Bacteria</taxon>
        <taxon>Bacillati</taxon>
        <taxon>Actinomycetota</taxon>
        <taxon>Actinomycetes</taxon>
        <taxon>Propionibacteriales</taxon>
        <taxon>Nocardioidaceae</taxon>
        <taxon>Nocardioides</taxon>
    </lineage>
</organism>
<dbReference type="PANTHER" id="PTHR35007">
    <property type="entry name" value="INTEGRAL MEMBRANE PROTEIN-RELATED"/>
    <property type="match status" value="1"/>
</dbReference>
<keyword evidence="5 6" id="KW-0472">Membrane</keyword>
<evidence type="ECO:0000256" key="5">
    <source>
        <dbReference type="ARBA" id="ARBA00023136"/>
    </source>
</evidence>
<feature type="transmembrane region" description="Helical" evidence="6">
    <location>
        <begin position="46"/>
        <end position="64"/>
    </location>
</feature>
<evidence type="ECO:0000313" key="8">
    <source>
        <dbReference type="EMBL" id="GGO90729.1"/>
    </source>
</evidence>
<feature type="domain" description="Type II secretion system protein GspF" evidence="7">
    <location>
        <begin position="150"/>
        <end position="234"/>
    </location>
</feature>
<feature type="transmembrane region" description="Helical" evidence="6">
    <location>
        <begin position="70"/>
        <end position="95"/>
    </location>
</feature>
<evidence type="ECO:0000259" key="7">
    <source>
        <dbReference type="Pfam" id="PF00482"/>
    </source>
</evidence>
<dbReference type="Pfam" id="PF00482">
    <property type="entry name" value="T2SSF"/>
    <property type="match status" value="1"/>
</dbReference>
<evidence type="ECO:0000256" key="3">
    <source>
        <dbReference type="ARBA" id="ARBA00022692"/>
    </source>
</evidence>
<sequence>MSAAPGAALLAAGAAACAVALAWPARSSVLRVAAGQAAPGARLARLGVLAVLAGVWLAGARLRLWPGAGALLTSAGGVAAPAGIGLLVMAGVWWIRRRASARRVRAAAAAAVLELCEELAGDLAAGAAPGVALERAARRWPELAAPATAHRLGASVPAAWRVLAASPGATDLQVVAAAWQVAERTGAGLADTLAGVAAGIREQQRTRRLVASELASARATARLMAALPLLTLAVGSGAGDPVGFLLGTPAGLACAAAGVALALGGVAWIEGIAASLEREAAWQPESPA</sequence>
<keyword evidence="2" id="KW-1003">Cell membrane</keyword>
<dbReference type="PANTHER" id="PTHR35007:SF4">
    <property type="entry name" value="CONSERVED TRANSMEMBRANE PROTEIN-RELATED"/>
    <property type="match status" value="1"/>
</dbReference>
<feature type="transmembrane region" description="Helical" evidence="6">
    <location>
        <begin position="6"/>
        <end position="25"/>
    </location>
</feature>
<reference evidence="9" key="1">
    <citation type="journal article" date="2019" name="Int. J. Syst. Evol. Microbiol.">
        <title>The Global Catalogue of Microorganisms (GCM) 10K type strain sequencing project: providing services to taxonomists for standard genome sequencing and annotation.</title>
        <authorList>
            <consortium name="The Broad Institute Genomics Platform"/>
            <consortium name="The Broad Institute Genome Sequencing Center for Infectious Disease"/>
            <person name="Wu L."/>
            <person name="Ma J."/>
        </authorList>
    </citation>
    <scope>NUCLEOTIDE SEQUENCE [LARGE SCALE GENOMIC DNA]</scope>
    <source>
        <strain evidence="9">CGMCC 4.7371</strain>
    </source>
</reference>
<dbReference type="EMBL" id="BMNI01000005">
    <property type="protein sequence ID" value="GGO90729.1"/>
    <property type="molecule type" value="Genomic_DNA"/>
</dbReference>
<evidence type="ECO:0000313" key="9">
    <source>
        <dbReference type="Proteomes" id="UP000655410"/>
    </source>
</evidence>
<comment type="subcellular location">
    <subcellularLocation>
        <location evidence="1">Cell membrane</location>
        <topology evidence="1">Multi-pass membrane protein</topology>
    </subcellularLocation>
</comment>
<evidence type="ECO:0000256" key="4">
    <source>
        <dbReference type="ARBA" id="ARBA00022989"/>
    </source>
</evidence>
<evidence type="ECO:0000256" key="6">
    <source>
        <dbReference type="SAM" id="Phobius"/>
    </source>
</evidence>
<dbReference type="Proteomes" id="UP000655410">
    <property type="component" value="Unassembled WGS sequence"/>
</dbReference>
<feature type="transmembrane region" description="Helical" evidence="6">
    <location>
        <begin position="250"/>
        <end position="269"/>
    </location>
</feature>
<protein>
    <recommendedName>
        <fullName evidence="7">Type II secretion system protein GspF domain-containing protein</fullName>
    </recommendedName>
</protein>
<proteinExistence type="predicted"/>
<dbReference type="InterPro" id="IPR018076">
    <property type="entry name" value="T2SS_GspF_dom"/>
</dbReference>
<evidence type="ECO:0000256" key="2">
    <source>
        <dbReference type="ARBA" id="ARBA00022475"/>
    </source>
</evidence>
<evidence type="ECO:0000256" key="1">
    <source>
        <dbReference type="ARBA" id="ARBA00004651"/>
    </source>
</evidence>
<keyword evidence="9" id="KW-1185">Reference proteome</keyword>
<feature type="transmembrane region" description="Helical" evidence="6">
    <location>
        <begin position="219"/>
        <end position="238"/>
    </location>
</feature>
<accession>A0ABQ2NBT3</accession>
<keyword evidence="3 6" id="KW-0812">Transmembrane</keyword>
<dbReference type="RefSeq" id="WP_188784174.1">
    <property type="nucleotide sequence ID" value="NZ_BMNI01000005.1"/>
</dbReference>